<dbReference type="PRINTS" id="PR00633">
    <property type="entry name" value="RCCNDNSATION"/>
</dbReference>
<dbReference type="RefSeq" id="WP_073022866.1">
    <property type="nucleotide sequence ID" value="NZ_FQXU01000029.1"/>
</dbReference>
<dbReference type="Pfam" id="PF07532">
    <property type="entry name" value="Big_4"/>
    <property type="match status" value="1"/>
</dbReference>
<feature type="domain" description="RCC1-like" evidence="4">
    <location>
        <begin position="65"/>
        <end position="353"/>
    </location>
</feature>
<protein>
    <submittedName>
        <fullName evidence="5">Alpha-tubulin suppressor</fullName>
    </submittedName>
</protein>
<dbReference type="Proteomes" id="UP000184241">
    <property type="component" value="Unassembled WGS sequence"/>
</dbReference>
<evidence type="ECO:0000259" key="3">
    <source>
        <dbReference type="Pfam" id="PF16472"/>
    </source>
</evidence>
<dbReference type="InterPro" id="IPR026876">
    <property type="entry name" value="Fn3_assoc_repeat"/>
</dbReference>
<dbReference type="GO" id="GO:0000272">
    <property type="term" value="P:polysaccharide catabolic process"/>
    <property type="evidence" value="ECO:0007669"/>
    <property type="project" value="InterPro"/>
</dbReference>
<dbReference type="Gene3D" id="2.120.10.30">
    <property type="entry name" value="TolB, C-terminal domain"/>
    <property type="match status" value="1"/>
</dbReference>
<dbReference type="InterPro" id="IPR036439">
    <property type="entry name" value="Dockerin_dom_sf"/>
</dbReference>
<dbReference type="InterPro" id="IPR000408">
    <property type="entry name" value="Reg_chr_condens"/>
</dbReference>
<dbReference type="PROSITE" id="PS50012">
    <property type="entry name" value="RCC1_3"/>
    <property type="match status" value="5"/>
</dbReference>
<dbReference type="InterPro" id="IPR011081">
    <property type="entry name" value="Big_4"/>
</dbReference>
<evidence type="ECO:0000259" key="4">
    <source>
        <dbReference type="Pfam" id="PF25390"/>
    </source>
</evidence>
<dbReference type="Pfam" id="PF25390">
    <property type="entry name" value="WD40_RLD"/>
    <property type="match status" value="1"/>
</dbReference>
<dbReference type="Pfam" id="PF13287">
    <property type="entry name" value="Fn3_assoc"/>
    <property type="match status" value="1"/>
</dbReference>
<dbReference type="InterPro" id="IPR009091">
    <property type="entry name" value="RCC1/BLIP-II"/>
</dbReference>
<name>A0A1M6FGT6_9CLOT</name>
<organism evidence="5 6">
    <name type="scientific">Clostridium intestinale DSM 6191</name>
    <dbReference type="NCBI Taxonomy" id="1121320"/>
    <lineage>
        <taxon>Bacteria</taxon>
        <taxon>Bacillati</taxon>
        <taxon>Bacillota</taxon>
        <taxon>Clostridia</taxon>
        <taxon>Eubacteriales</taxon>
        <taxon>Clostridiaceae</taxon>
        <taxon>Clostridium</taxon>
    </lineage>
</organism>
<evidence type="ECO:0000259" key="2">
    <source>
        <dbReference type="Pfam" id="PF07532"/>
    </source>
</evidence>
<dbReference type="SUPFAM" id="SSF63446">
    <property type="entry name" value="Type I dockerin domain"/>
    <property type="match status" value="1"/>
</dbReference>
<reference evidence="5 6" key="1">
    <citation type="submission" date="2016-11" db="EMBL/GenBank/DDBJ databases">
        <authorList>
            <person name="Jaros S."/>
            <person name="Januszkiewicz K."/>
            <person name="Wedrychowicz H."/>
        </authorList>
    </citation>
    <scope>NUCLEOTIDE SEQUENCE [LARGE SCALE GENOMIC DNA]</scope>
    <source>
        <strain evidence="5 6">DSM 6191</strain>
    </source>
</reference>
<dbReference type="Gene3D" id="1.10.1330.10">
    <property type="entry name" value="Dockerin domain"/>
    <property type="match status" value="1"/>
</dbReference>
<dbReference type="EMBL" id="FQXU01000029">
    <property type="protein sequence ID" value="SHI96958.1"/>
    <property type="molecule type" value="Genomic_DNA"/>
</dbReference>
<accession>A0A1M6FGT6</accession>
<dbReference type="SUPFAM" id="SSF101898">
    <property type="entry name" value="NHL repeat"/>
    <property type="match status" value="1"/>
</dbReference>
<dbReference type="InterPro" id="IPR032485">
    <property type="entry name" value="LRP1-like_beta_prop"/>
</dbReference>
<dbReference type="InterPro" id="IPR011042">
    <property type="entry name" value="6-blade_b-propeller_TolB-like"/>
</dbReference>
<dbReference type="InterPro" id="IPR051210">
    <property type="entry name" value="Ub_ligase/GEF_domain"/>
</dbReference>
<proteinExistence type="predicted"/>
<dbReference type="Gene3D" id="2.130.10.30">
    <property type="entry name" value="Regulator of chromosome condensation 1/beta-lactamase-inhibitor protein II"/>
    <property type="match status" value="2"/>
</dbReference>
<evidence type="ECO:0000313" key="6">
    <source>
        <dbReference type="Proteomes" id="UP000184241"/>
    </source>
</evidence>
<sequence length="904" mass="103097">MKKSKKLIFFILTIFLTLVFFTKVQAEDSRESKTRVFSNSRDKLLVYKEDGSLWINKSGQSLTKLFDFQGIKDIAVGIDHFIILKSDGSVWTWGSNNYGQLGYSGDSQLNIPRKIDGLDNVIQISTYYNTSFALKANGEVLAWGYNGYWNNLGVDKSDEYIYTPTSITALDNIKKITCVRETTFALTNDGELYSWGYNGSGEAGLGDNTKVVKPTKLPNINEKVVDFYVGRSVGFAKNENGELWCFGNGANGNLGTGKSQVGALPTKIANLDGITKVLVGESVLALKNDGTVFGWGKNDTGILGNGSFQSNYIPTKISWLNNIEDITLDSEEHYEDYAYAKDINGNIYVWGSSVYAPSLKIDILKSMGNATVLPDSYFIKNDTVWKYNSWSKRVENFVFGEEPIFYLQDVPGIYSKFLYFHPYIESGSKLYYTTDGTNPTNSSDYITQYQEVALNKSTNLKFFVVDSKNLKSRLYEESYYITDINLDNVTDVLDMAEIASRYNQYKGDKNWGSLYDINLDGVIDLYDLTMISSKLYYMEDISDSYITLYKNQDFKLPTTFTVAYSDGSKKELEVIWSLNNIDTSKLGNQKIVGTIKNTNKAFYMNINIIEKQDIVFKKTNKFITDYNGFYYYSNSRDGNIIYKRNYNGTIDIPINRKAIGTDMMIQDDWVYLNVHNDNGPSSQIVRMKVDGSSLTILKSGLINFYGIRDGWIYYTKSEFNMYSASLYKMKLDGTSNELITEDSCYNITFKEEYIYYSNSKEDNIIYKIKYDGTNRTKLSTEKVYEYYGSMDSGLGNLLFIKNNGNTASIHKLSITDSEKSRPQYMWLPIDMSSIKKVRVYGDRVYFLGQSLGRQGLYSCNIFGGDLRSLTSKNIKDIDFINDKIYIDSDRIYELDINTYELKEF</sequence>
<dbReference type="InterPro" id="IPR058923">
    <property type="entry name" value="RCC1-like_dom"/>
</dbReference>
<feature type="domain" description="Prolow-density lipoprotein receptor-related protein 1-like beta-propeller" evidence="3">
    <location>
        <begin position="622"/>
        <end position="888"/>
    </location>
</feature>
<evidence type="ECO:0000256" key="1">
    <source>
        <dbReference type="ARBA" id="ARBA00022737"/>
    </source>
</evidence>
<dbReference type="PANTHER" id="PTHR22870:SF408">
    <property type="entry name" value="OS09G0560450 PROTEIN"/>
    <property type="match status" value="1"/>
</dbReference>
<evidence type="ECO:0000313" key="5">
    <source>
        <dbReference type="EMBL" id="SHI96958.1"/>
    </source>
</evidence>
<dbReference type="PANTHER" id="PTHR22870">
    <property type="entry name" value="REGULATOR OF CHROMOSOME CONDENSATION"/>
    <property type="match status" value="1"/>
</dbReference>
<feature type="domain" description="Bacterial Ig-like" evidence="2">
    <location>
        <begin position="541"/>
        <end position="597"/>
    </location>
</feature>
<keyword evidence="1" id="KW-0677">Repeat</keyword>
<dbReference type="Pfam" id="PF16472">
    <property type="entry name" value="DUF5050"/>
    <property type="match status" value="1"/>
</dbReference>
<dbReference type="SUPFAM" id="SSF50985">
    <property type="entry name" value="RCC1/BLIP-II"/>
    <property type="match status" value="1"/>
</dbReference>
<gene>
    <name evidence="5" type="ORF">SAMN02745941_04635</name>
</gene>
<dbReference type="AlphaFoldDB" id="A0A1M6FGT6"/>